<name>A0A6A7BVZ6_9PEZI</name>
<proteinExistence type="predicted"/>
<accession>A0A6A7BVZ6</accession>
<reference evidence="1" key="1">
    <citation type="journal article" date="2020" name="Stud. Mycol.">
        <title>101 Dothideomycetes genomes: a test case for predicting lifestyles and emergence of pathogens.</title>
        <authorList>
            <person name="Haridas S."/>
            <person name="Albert R."/>
            <person name="Binder M."/>
            <person name="Bloem J."/>
            <person name="Labutti K."/>
            <person name="Salamov A."/>
            <person name="Andreopoulos B."/>
            <person name="Baker S."/>
            <person name="Barry K."/>
            <person name="Bills G."/>
            <person name="Bluhm B."/>
            <person name="Cannon C."/>
            <person name="Castanera R."/>
            <person name="Culley D."/>
            <person name="Daum C."/>
            <person name="Ezra D."/>
            <person name="Gonzalez J."/>
            <person name="Henrissat B."/>
            <person name="Kuo A."/>
            <person name="Liang C."/>
            <person name="Lipzen A."/>
            <person name="Lutzoni F."/>
            <person name="Magnuson J."/>
            <person name="Mondo S."/>
            <person name="Nolan M."/>
            <person name="Ohm R."/>
            <person name="Pangilinan J."/>
            <person name="Park H.-J."/>
            <person name="Ramirez L."/>
            <person name="Alfaro M."/>
            <person name="Sun H."/>
            <person name="Tritt A."/>
            <person name="Yoshinaga Y."/>
            <person name="Zwiers L.-H."/>
            <person name="Turgeon B."/>
            <person name="Goodwin S."/>
            <person name="Spatafora J."/>
            <person name="Crous P."/>
            <person name="Grigoriev I."/>
        </authorList>
    </citation>
    <scope>NUCLEOTIDE SEQUENCE</scope>
    <source>
        <strain evidence="1">CBS 480.64</strain>
    </source>
</reference>
<protein>
    <submittedName>
        <fullName evidence="1">Uncharacterized protein</fullName>
    </submittedName>
</protein>
<organism evidence="1 2">
    <name type="scientific">Piedraia hortae CBS 480.64</name>
    <dbReference type="NCBI Taxonomy" id="1314780"/>
    <lineage>
        <taxon>Eukaryota</taxon>
        <taxon>Fungi</taxon>
        <taxon>Dikarya</taxon>
        <taxon>Ascomycota</taxon>
        <taxon>Pezizomycotina</taxon>
        <taxon>Dothideomycetes</taxon>
        <taxon>Dothideomycetidae</taxon>
        <taxon>Capnodiales</taxon>
        <taxon>Piedraiaceae</taxon>
        <taxon>Piedraia</taxon>
    </lineage>
</organism>
<dbReference type="OrthoDB" id="3933142at2759"/>
<dbReference type="AlphaFoldDB" id="A0A6A7BVZ6"/>
<sequence>MGQTDIHNELKSTLESIAAISPDAVHALTWAQRVTSPANPTQMAPKAPIKSHTITVKITEPSEKEQLMSLPYVRIVEKLGEPDVLAMKRMESRDVKLFLAGGHEKVHMERNKERTKRLRAFGSVAVKHHQALVHGVLMPQGDVNNEEDIKGMEEVIVARLHPGIKIVKVGWLKGAKAREGKKASTLIVSIPKEHLAKEIVAKGSLYQYALLTAGIPPPPTEPRNTSTVPSSVTSQPIVELCLTAIPVRQ</sequence>
<evidence type="ECO:0000313" key="2">
    <source>
        <dbReference type="Proteomes" id="UP000799421"/>
    </source>
</evidence>
<gene>
    <name evidence="1" type="ORF">K470DRAFT_271565</name>
</gene>
<dbReference type="EMBL" id="MU005993">
    <property type="protein sequence ID" value="KAF2859384.1"/>
    <property type="molecule type" value="Genomic_DNA"/>
</dbReference>
<evidence type="ECO:0000313" key="1">
    <source>
        <dbReference type="EMBL" id="KAF2859384.1"/>
    </source>
</evidence>
<dbReference type="Proteomes" id="UP000799421">
    <property type="component" value="Unassembled WGS sequence"/>
</dbReference>
<keyword evidence="2" id="KW-1185">Reference proteome</keyword>